<accession>R7QIR6</accession>
<dbReference type="Proteomes" id="UP000012073">
    <property type="component" value="Unassembled WGS sequence"/>
</dbReference>
<evidence type="ECO:0000313" key="2">
    <source>
        <dbReference type="Proteomes" id="UP000012073"/>
    </source>
</evidence>
<dbReference type="RefSeq" id="XP_005717134.1">
    <property type="nucleotide sequence ID" value="XM_005717077.1"/>
</dbReference>
<protein>
    <submittedName>
        <fullName evidence="1">Uncharacterized protein</fullName>
    </submittedName>
</protein>
<keyword evidence="2" id="KW-1185">Reference proteome</keyword>
<dbReference type="EMBL" id="HG001831">
    <property type="protein sequence ID" value="CDF37315.1"/>
    <property type="molecule type" value="Genomic_DNA"/>
</dbReference>
<evidence type="ECO:0000313" key="1">
    <source>
        <dbReference type="EMBL" id="CDF37315.1"/>
    </source>
</evidence>
<gene>
    <name evidence="1" type="ORF">CHC_T00005452001</name>
</gene>
<proteinExistence type="predicted"/>
<dbReference type="Gramene" id="CDF37315">
    <property type="protein sequence ID" value="CDF37315"/>
    <property type="gene ID" value="CHC_T00005452001"/>
</dbReference>
<sequence length="101" mass="10972">MEGGGGGYEAGCGGVLYGALGRGWLEDDSSHMRGLISKGTRRCTAVGRVTVALWRRQRISVFYDGRPTRTSRGVMPRLTCAVPSVAGGHHLRRRQRSTSRP</sequence>
<dbReference type="GeneID" id="17324851"/>
<dbReference type="AlphaFoldDB" id="R7QIR6"/>
<name>R7QIR6_CHOCR</name>
<organism evidence="1 2">
    <name type="scientific">Chondrus crispus</name>
    <name type="common">Carrageen Irish moss</name>
    <name type="synonym">Polymorpha crispa</name>
    <dbReference type="NCBI Taxonomy" id="2769"/>
    <lineage>
        <taxon>Eukaryota</taxon>
        <taxon>Rhodophyta</taxon>
        <taxon>Florideophyceae</taxon>
        <taxon>Rhodymeniophycidae</taxon>
        <taxon>Gigartinales</taxon>
        <taxon>Gigartinaceae</taxon>
        <taxon>Chondrus</taxon>
    </lineage>
</organism>
<reference evidence="2" key="1">
    <citation type="journal article" date="2013" name="Proc. Natl. Acad. Sci. U.S.A.">
        <title>Genome structure and metabolic features in the red seaweed Chondrus crispus shed light on evolution of the Archaeplastida.</title>
        <authorList>
            <person name="Collen J."/>
            <person name="Porcel B."/>
            <person name="Carre W."/>
            <person name="Ball S.G."/>
            <person name="Chaparro C."/>
            <person name="Tonon T."/>
            <person name="Barbeyron T."/>
            <person name="Michel G."/>
            <person name="Noel B."/>
            <person name="Valentin K."/>
            <person name="Elias M."/>
            <person name="Artiguenave F."/>
            <person name="Arun A."/>
            <person name="Aury J.M."/>
            <person name="Barbosa-Neto J.F."/>
            <person name="Bothwell J.H."/>
            <person name="Bouget F.Y."/>
            <person name="Brillet L."/>
            <person name="Cabello-Hurtado F."/>
            <person name="Capella-Gutierrez S."/>
            <person name="Charrier B."/>
            <person name="Cladiere L."/>
            <person name="Cock J.M."/>
            <person name="Coelho S.M."/>
            <person name="Colleoni C."/>
            <person name="Czjzek M."/>
            <person name="Da Silva C."/>
            <person name="Delage L."/>
            <person name="Denoeud F."/>
            <person name="Deschamps P."/>
            <person name="Dittami S.M."/>
            <person name="Gabaldon T."/>
            <person name="Gachon C.M."/>
            <person name="Groisillier A."/>
            <person name="Herve C."/>
            <person name="Jabbari K."/>
            <person name="Katinka M."/>
            <person name="Kloareg B."/>
            <person name="Kowalczyk N."/>
            <person name="Labadie K."/>
            <person name="Leblanc C."/>
            <person name="Lopez P.J."/>
            <person name="McLachlan D.H."/>
            <person name="Meslet-Cladiere L."/>
            <person name="Moustafa A."/>
            <person name="Nehr Z."/>
            <person name="Nyvall Collen P."/>
            <person name="Panaud O."/>
            <person name="Partensky F."/>
            <person name="Poulain J."/>
            <person name="Rensing S.A."/>
            <person name="Rousvoal S."/>
            <person name="Samson G."/>
            <person name="Symeonidi A."/>
            <person name="Weissenbach J."/>
            <person name="Zambounis A."/>
            <person name="Wincker P."/>
            <person name="Boyen C."/>
        </authorList>
    </citation>
    <scope>NUCLEOTIDE SEQUENCE [LARGE SCALE GENOMIC DNA]</scope>
    <source>
        <strain evidence="2">cv. Stackhouse</strain>
    </source>
</reference>
<dbReference type="KEGG" id="ccp:CHC_T00005452001"/>